<gene>
    <name evidence="1" type="ORF">BDV95DRAFT_250756</name>
</gene>
<evidence type="ECO:0000313" key="2">
    <source>
        <dbReference type="Proteomes" id="UP000481861"/>
    </source>
</evidence>
<keyword evidence="2" id="KW-1185">Reference proteome</keyword>
<proteinExistence type="predicted"/>
<name>A0A7C8I2Z7_9PLEO</name>
<dbReference type="OrthoDB" id="9983560at2759"/>
<protein>
    <recommendedName>
        <fullName evidence="3">Berberine/berberine-like domain-containing protein</fullName>
    </recommendedName>
</protein>
<organism evidence="1 2">
    <name type="scientific">Massariosphaeria phaeospora</name>
    <dbReference type="NCBI Taxonomy" id="100035"/>
    <lineage>
        <taxon>Eukaryota</taxon>
        <taxon>Fungi</taxon>
        <taxon>Dikarya</taxon>
        <taxon>Ascomycota</taxon>
        <taxon>Pezizomycotina</taxon>
        <taxon>Dothideomycetes</taxon>
        <taxon>Pleosporomycetidae</taxon>
        <taxon>Pleosporales</taxon>
        <taxon>Pleosporales incertae sedis</taxon>
        <taxon>Massariosphaeria</taxon>
    </lineage>
</organism>
<dbReference type="AlphaFoldDB" id="A0A7C8I2Z7"/>
<dbReference type="Proteomes" id="UP000481861">
    <property type="component" value="Unassembled WGS sequence"/>
</dbReference>
<reference evidence="1 2" key="1">
    <citation type="submission" date="2020-01" db="EMBL/GenBank/DDBJ databases">
        <authorList>
            <consortium name="DOE Joint Genome Institute"/>
            <person name="Haridas S."/>
            <person name="Albert R."/>
            <person name="Binder M."/>
            <person name="Bloem J."/>
            <person name="Labutti K."/>
            <person name="Salamov A."/>
            <person name="Andreopoulos B."/>
            <person name="Baker S.E."/>
            <person name="Barry K."/>
            <person name="Bills G."/>
            <person name="Bluhm B.H."/>
            <person name="Cannon C."/>
            <person name="Castanera R."/>
            <person name="Culley D.E."/>
            <person name="Daum C."/>
            <person name="Ezra D."/>
            <person name="Gonzalez J.B."/>
            <person name="Henrissat B."/>
            <person name="Kuo A."/>
            <person name="Liang C."/>
            <person name="Lipzen A."/>
            <person name="Lutzoni F."/>
            <person name="Magnuson J."/>
            <person name="Mondo S."/>
            <person name="Nolan M."/>
            <person name="Ohm R."/>
            <person name="Pangilinan J."/>
            <person name="Park H.-J.H."/>
            <person name="Ramirez L."/>
            <person name="Alfaro M."/>
            <person name="Sun H."/>
            <person name="Tritt A."/>
            <person name="Yoshinaga Y."/>
            <person name="Zwiers L.-H.L."/>
            <person name="Turgeon B.G."/>
            <person name="Goodwin S.B."/>
            <person name="Spatafora J.W."/>
            <person name="Crous P.W."/>
            <person name="Grigoriev I.V."/>
        </authorList>
    </citation>
    <scope>NUCLEOTIDE SEQUENCE [LARGE SCALE GENOMIC DNA]</scope>
    <source>
        <strain evidence="1 2">CBS 611.86</strain>
    </source>
</reference>
<evidence type="ECO:0008006" key="3">
    <source>
        <dbReference type="Google" id="ProtNLM"/>
    </source>
</evidence>
<accession>A0A7C8I2Z7</accession>
<evidence type="ECO:0000313" key="1">
    <source>
        <dbReference type="EMBL" id="KAF2865593.1"/>
    </source>
</evidence>
<comment type="caution">
    <text evidence="1">The sequence shown here is derived from an EMBL/GenBank/DDBJ whole genome shotgun (WGS) entry which is preliminary data.</text>
</comment>
<dbReference type="EMBL" id="JAADJZ010000032">
    <property type="protein sequence ID" value="KAF2865593.1"/>
    <property type="molecule type" value="Genomic_DNA"/>
</dbReference>
<sequence>MLEADIKSADAPTLVLLDEHRERDLGHAGYGPRCGEQLAGPPARPHSRWRRLRHVRQRALEDRLLYHGDHYPRLLSIKQRYDPGFVLWSQPGVGSGAYKLDEQSRLCAA</sequence>